<reference evidence="3 4" key="1">
    <citation type="submission" date="2020-07" db="EMBL/GenBank/DDBJ databases">
        <title>Genomic Encyclopedia of Type Strains, Phase IV (KMG-V): Genome sequencing to study the core and pangenomes of soil and plant-associated prokaryotes.</title>
        <authorList>
            <person name="Whitman W."/>
        </authorList>
    </citation>
    <scope>NUCLEOTIDE SEQUENCE [LARGE SCALE GENOMIC DNA]</scope>
    <source>
        <strain evidence="3 4">SAS40</strain>
    </source>
</reference>
<feature type="domain" description="Hypervirulence associated protein TUDOR" evidence="2">
    <location>
        <begin position="7"/>
        <end position="65"/>
    </location>
</feature>
<evidence type="ECO:0000313" key="3">
    <source>
        <dbReference type="EMBL" id="NYE82957.1"/>
    </source>
</evidence>
<evidence type="ECO:0000256" key="1">
    <source>
        <dbReference type="SAM" id="MobiDB-lite"/>
    </source>
</evidence>
<evidence type="ECO:0000313" key="4">
    <source>
        <dbReference type="Proteomes" id="UP000542125"/>
    </source>
</evidence>
<gene>
    <name evidence="3" type="ORF">FHW18_002228</name>
</gene>
<keyword evidence="4" id="KW-1185">Reference proteome</keyword>
<organism evidence="3 4">
    <name type="scientific">Pigmentiphaga litoralis</name>
    <dbReference type="NCBI Taxonomy" id="516702"/>
    <lineage>
        <taxon>Bacteria</taxon>
        <taxon>Pseudomonadati</taxon>
        <taxon>Pseudomonadota</taxon>
        <taxon>Betaproteobacteria</taxon>
        <taxon>Burkholderiales</taxon>
        <taxon>Alcaligenaceae</taxon>
        <taxon>Pigmentiphaga</taxon>
    </lineage>
</organism>
<feature type="compositionally biased region" description="Low complexity" evidence="1">
    <location>
        <begin position="17"/>
        <end position="26"/>
    </location>
</feature>
<feature type="compositionally biased region" description="Basic and acidic residues" evidence="1">
    <location>
        <begin position="47"/>
        <end position="68"/>
    </location>
</feature>
<dbReference type="InterPro" id="IPR021331">
    <property type="entry name" value="Hva1_TUDOR"/>
</dbReference>
<dbReference type="Gene3D" id="2.30.30.1060">
    <property type="match status" value="1"/>
</dbReference>
<dbReference type="Proteomes" id="UP000542125">
    <property type="component" value="Unassembled WGS sequence"/>
</dbReference>
<sequence>MSTLKKGDEVEWKTPQGKTTGTVTKKVTGEAKAGGHTAKASASEPQYEVKSDKTGKTAIHKPDALKKK</sequence>
<dbReference type="EMBL" id="JACBYR010000001">
    <property type="protein sequence ID" value="NYE82957.1"/>
    <property type="molecule type" value="Genomic_DNA"/>
</dbReference>
<accession>A0A7Y9ITV4</accession>
<comment type="caution">
    <text evidence="3">The sequence shown here is derived from an EMBL/GenBank/DDBJ whole genome shotgun (WGS) entry which is preliminary data.</text>
</comment>
<feature type="compositionally biased region" description="Basic and acidic residues" evidence="1">
    <location>
        <begin position="1"/>
        <end position="12"/>
    </location>
</feature>
<dbReference type="Pfam" id="PF11160">
    <property type="entry name" value="Hva1_TUDOR"/>
    <property type="match status" value="1"/>
</dbReference>
<proteinExistence type="predicted"/>
<dbReference type="AlphaFoldDB" id="A0A7Y9ITV4"/>
<evidence type="ECO:0000259" key="2">
    <source>
        <dbReference type="Pfam" id="PF11160"/>
    </source>
</evidence>
<dbReference type="RefSeq" id="WP_179586246.1">
    <property type="nucleotide sequence ID" value="NZ_JACBYR010000001.1"/>
</dbReference>
<feature type="region of interest" description="Disordered" evidence="1">
    <location>
        <begin position="1"/>
        <end position="68"/>
    </location>
</feature>
<protein>
    <recommendedName>
        <fullName evidence="2">Hypervirulence associated protein TUDOR domain-containing protein</fullName>
    </recommendedName>
</protein>
<name>A0A7Y9ITV4_9BURK</name>